<comment type="function">
    <text evidence="3 13">Endonuclease that specifically degrades the RNA of RNA-DNA hybrids.</text>
</comment>
<comment type="cofactor">
    <cofactor evidence="12">
        <name>Mn(2+)</name>
        <dbReference type="ChEBI" id="CHEBI:29035"/>
    </cofactor>
    <cofactor evidence="12">
        <name>Mg(2+)</name>
        <dbReference type="ChEBI" id="CHEBI:18420"/>
    </cofactor>
    <text evidence="12">Manganese or magnesium. Binds 1 divalent metal ion per monomer in the absence of substrate. May bind a second metal ion after substrate binding.</text>
</comment>
<evidence type="ECO:0000256" key="6">
    <source>
        <dbReference type="ARBA" id="ARBA00022490"/>
    </source>
</evidence>
<comment type="caution">
    <text evidence="15">The sequence shown here is derived from an EMBL/GenBank/DDBJ whole genome shotgun (WGS) entry which is preliminary data.</text>
</comment>
<protein>
    <recommendedName>
        <fullName evidence="13">Ribonuclease</fullName>
        <ecNumber evidence="13">3.1.26.4</ecNumber>
    </recommendedName>
</protein>
<accession>F7NPS3</accession>
<evidence type="ECO:0000256" key="5">
    <source>
        <dbReference type="ARBA" id="ARBA00008378"/>
    </source>
</evidence>
<dbReference type="InterPro" id="IPR001352">
    <property type="entry name" value="RNase_HII/HIII"/>
</dbReference>
<feature type="binding site" evidence="12">
    <location>
        <position position="115"/>
    </location>
    <ligand>
        <name>a divalent metal cation</name>
        <dbReference type="ChEBI" id="CHEBI:60240"/>
    </ligand>
</feature>
<dbReference type="GO" id="GO:0003723">
    <property type="term" value="F:RNA binding"/>
    <property type="evidence" value="ECO:0007669"/>
    <property type="project" value="UniProtKB-UniRule"/>
</dbReference>
<gene>
    <name evidence="15" type="ORF">ALO_20602</name>
</gene>
<evidence type="ECO:0000256" key="9">
    <source>
        <dbReference type="ARBA" id="ARBA00022759"/>
    </source>
</evidence>
<dbReference type="EC" id="3.1.26.4" evidence="13"/>
<keyword evidence="6" id="KW-0963">Cytoplasm</keyword>
<comment type="similarity">
    <text evidence="5">Belongs to the RNase HII family. RnhC subfamily.</text>
</comment>
<feature type="binding site" evidence="12">
    <location>
        <position position="222"/>
    </location>
    <ligand>
        <name>a divalent metal cation</name>
        <dbReference type="ChEBI" id="CHEBI:60240"/>
    </ligand>
</feature>
<evidence type="ECO:0000256" key="7">
    <source>
        <dbReference type="ARBA" id="ARBA00022722"/>
    </source>
</evidence>
<keyword evidence="16" id="KW-1185">Reference proteome</keyword>
<dbReference type="GO" id="GO:0046872">
    <property type="term" value="F:metal ion binding"/>
    <property type="evidence" value="ECO:0007669"/>
    <property type="project" value="UniProtKB-KW"/>
</dbReference>
<evidence type="ECO:0000256" key="13">
    <source>
        <dbReference type="RuleBase" id="RU003515"/>
    </source>
</evidence>
<dbReference type="SUPFAM" id="SSF53098">
    <property type="entry name" value="Ribonuclease H-like"/>
    <property type="match status" value="1"/>
</dbReference>
<dbReference type="Gene3D" id="3.30.420.10">
    <property type="entry name" value="Ribonuclease H-like superfamily/Ribonuclease H"/>
    <property type="match status" value="1"/>
</dbReference>
<organism evidence="15 16">
    <name type="scientific">Acetonema longum DSM 6540</name>
    <dbReference type="NCBI Taxonomy" id="1009370"/>
    <lineage>
        <taxon>Bacteria</taxon>
        <taxon>Bacillati</taxon>
        <taxon>Bacillota</taxon>
        <taxon>Negativicutes</taxon>
        <taxon>Acetonemataceae</taxon>
        <taxon>Acetonema</taxon>
    </lineage>
</organism>
<dbReference type="CDD" id="cd06590">
    <property type="entry name" value="RNase_HII_bacteria_HIII_like"/>
    <property type="match status" value="1"/>
</dbReference>
<dbReference type="Proteomes" id="UP000003240">
    <property type="component" value="Unassembled WGS sequence"/>
</dbReference>
<evidence type="ECO:0000256" key="11">
    <source>
        <dbReference type="ARBA" id="ARBA00022842"/>
    </source>
</evidence>
<dbReference type="GO" id="GO:0004523">
    <property type="term" value="F:RNA-DNA hybrid ribonuclease activity"/>
    <property type="evidence" value="ECO:0007669"/>
    <property type="project" value="UniProtKB-UniRule"/>
</dbReference>
<dbReference type="PANTHER" id="PTHR10954">
    <property type="entry name" value="RIBONUCLEASE H2 SUBUNIT A"/>
    <property type="match status" value="1"/>
</dbReference>
<dbReference type="eggNOG" id="COG1039">
    <property type="taxonomic scope" value="Bacteria"/>
</dbReference>
<dbReference type="STRING" id="1009370.ALO_20602"/>
<evidence type="ECO:0000256" key="12">
    <source>
        <dbReference type="PROSITE-ProRule" id="PRU01319"/>
    </source>
</evidence>
<proteinExistence type="inferred from homology"/>
<dbReference type="RefSeq" id="WP_004099621.1">
    <property type="nucleotide sequence ID" value="NZ_AFGF01000269.1"/>
</dbReference>
<dbReference type="GO" id="GO:0043137">
    <property type="term" value="P:DNA replication, removal of RNA primer"/>
    <property type="evidence" value="ECO:0007669"/>
    <property type="project" value="TreeGrafter"/>
</dbReference>
<dbReference type="Pfam" id="PF01351">
    <property type="entry name" value="RNase_HII"/>
    <property type="match status" value="1"/>
</dbReference>
<evidence type="ECO:0000256" key="8">
    <source>
        <dbReference type="ARBA" id="ARBA00022723"/>
    </source>
</evidence>
<comment type="cofactor">
    <cofactor evidence="2">
        <name>Mg(2+)</name>
        <dbReference type="ChEBI" id="CHEBI:18420"/>
    </cofactor>
</comment>
<dbReference type="InterPro" id="IPR024567">
    <property type="entry name" value="RNase_HII/HIII_dom"/>
</dbReference>
<dbReference type="InterPro" id="IPR012337">
    <property type="entry name" value="RNaseH-like_sf"/>
</dbReference>
<dbReference type="GO" id="GO:0032299">
    <property type="term" value="C:ribonuclease H2 complex"/>
    <property type="evidence" value="ECO:0007669"/>
    <property type="project" value="TreeGrafter"/>
</dbReference>
<name>F7NPS3_9FIRM</name>
<evidence type="ECO:0000259" key="14">
    <source>
        <dbReference type="PROSITE" id="PS51975"/>
    </source>
</evidence>
<dbReference type="GO" id="GO:0006298">
    <property type="term" value="P:mismatch repair"/>
    <property type="evidence" value="ECO:0007669"/>
    <property type="project" value="TreeGrafter"/>
</dbReference>
<keyword evidence="7 12" id="KW-0540">Nuclease</keyword>
<dbReference type="PANTHER" id="PTHR10954:SF23">
    <property type="entry name" value="RIBONUCLEASE"/>
    <property type="match status" value="1"/>
</dbReference>
<evidence type="ECO:0000256" key="3">
    <source>
        <dbReference type="ARBA" id="ARBA00004065"/>
    </source>
</evidence>
<comment type="catalytic activity">
    <reaction evidence="1 12 13">
        <text>Endonucleolytic cleavage to 5'-phosphomonoester.</text>
        <dbReference type="EC" id="3.1.26.4"/>
    </reaction>
</comment>
<sequence length="319" mass="35106">MIENQLVKAKVDLLSVQFRNMGLTVKEIRPIDYGAQIRVTDETAVVTVNVYHGKKGISLTVGGSSGQPLTARVRSAVLGQPESAACPLPVPGQTARPTGFETVPDFDFRWIGSDESGKGDFFGPLVVAAVMVDETTAAQLTECGIKDCKLLSDDKVRAFAVRIRAICRERFVELELAPERYNALYQEFQAVGKNLNQLLAWGHARVLEELLGKVPCRFAIADQFAAEHQLITQLMEKGRQVTLVQIPRAERNIAVAAASVLARDRFLACLAALEEQFDMKFPKGASSLVVTAGRQFADRYDRASLPEVCKLHFRTVSQI</sequence>
<evidence type="ECO:0000313" key="15">
    <source>
        <dbReference type="EMBL" id="EGO61914.1"/>
    </source>
</evidence>
<dbReference type="NCBIfam" id="TIGR00716">
    <property type="entry name" value="rnhC"/>
    <property type="match status" value="1"/>
</dbReference>
<feature type="domain" description="RNase H type-2" evidence="14">
    <location>
        <begin position="108"/>
        <end position="319"/>
    </location>
</feature>
<dbReference type="PROSITE" id="PS51975">
    <property type="entry name" value="RNASE_H_2"/>
    <property type="match status" value="1"/>
</dbReference>
<keyword evidence="10 12" id="KW-0378">Hydrolase</keyword>
<evidence type="ECO:0000256" key="10">
    <source>
        <dbReference type="ARBA" id="ARBA00022801"/>
    </source>
</evidence>
<dbReference type="InterPro" id="IPR036397">
    <property type="entry name" value="RNaseH_sf"/>
</dbReference>
<evidence type="ECO:0000313" key="16">
    <source>
        <dbReference type="Proteomes" id="UP000003240"/>
    </source>
</evidence>
<reference evidence="15 16" key="1">
    <citation type="journal article" date="2011" name="EMBO J.">
        <title>Structural diversity of bacterial flagellar motors.</title>
        <authorList>
            <person name="Chen S."/>
            <person name="Beeby M."/>
            <person name="Murphy G.E."/>
            <person name="Leadbetter J.R."/>
            <person name="Hendrixson D.R."/>
            <person name="Briegel A."/>
            <person name="Li Z."/>
            <person name="Shi J."/>
            <person name="Tocheva E.I."/>
            <person name="Muller A."/>
            <person name="Dobro M.J."/>
            <person name="Jensen G.J."/>
        </authorList>
    </citation>
    <scope>NUCLEOTIDE SEQUENCE [LARGE SCALE GENOMIC DNA]</scope>
    <source>
        <strain evidence="15 16">DSM 6540</strain>
    </source>
</reference>
<evidence type="ECO:0000256" key="2">
    <source>
        <dbReference type="ARBA" id="ARBA00001946"/>
    </source>
</evidence>
<dbReference type="EMBL" id="AFGF01000269">
    <property type="protein sequence ID" value="EGO61914.1"/>
    <property type="molecule type" value="Genomic_DNA"/>
</dbReference>
<feature type="binding site" evidence="12">
    <location>
        <position position="114"/>
    </location>
    <ligand>
        <name>a divalent metal cation</name>
        <dbReference type="ChEBI" id="CHEBI:60240"/>
    </ligand>
</feature>
<comment type="subcellular location">
    <subcellularLocation>
        <location evidence="4">Cytoplasm</location>
    </subcellularLocation>
</comment>
<keyword evidence="11" id="KW-0460">Magnesium</keyword>
<evidence type="ECO:0000256" key="4">
    <source>
        <dbReference type="ARBA" id="ARBA00004496"/>
    </source>
</evidence>
<dbReference type="InterPro" id="IPR004641">
    <property type="entry name" value="RNase_HIII"/>
</dbReference>
<keyword evidence="9 12" id="KW-0255">Endonuclease</keyword>
<evidence type="ECO:0000256" key="1">
    <source>
        <dbReference type="ARBA" id="ARBA00000077"/>
    </source>
</evidence>
<keyword evidence="8 12" id="KW-0479">Metal-binding</keyword>
<dbReference type="GO" id="GO:0005737">
    <property type="term" value="C:cytoplasm"/>
    <property type="evidence" value="ECO:0007669"/>
    <property type="project" value="UniProtKB-SubCell"/>
</dbReference>
<dbReference type="AlphaFoldDB" id="F7NPS3"/>